<dbReference type="RefSeq" id="WP_373665313.1">
    <property type="nucleotide sequence ID" value="NZ_CP155573.1"/>
</dbReference>
<sequence length="124" mass="13813">MTMKKRYSFGLCIVVSFFIFSMITFKDSLAPYVSFAEAKTANGTVQVQGTPTSDSISITSDKKLSFRLRDQTGEEELVVYTGAKPEGLEYATGIVAIGKYQNNQFQAEKLLVKCPSKYQRSVNQ</sequence>
<keyword evidence="2" id="KW-0479">Metal-binding</keyword>
<dbReference type="SUPFAM" id="SSF82093">
    <property type="entry name" value="Heme chaperone CcmE"/>
    <property type="match status" value="1"/>
</dbReference>
<dbReference type="Pfam" id="PF03100">
    <property type="entry name" value="CcmE"/>
    <property type="match status" value="1"/>
</dbReference>
<keyword evidence="2" id="KW-0408">Iron</keyword>
<proteinExistence type="predicted"/>
<reference evidence="5" key="1">
    <citation type="submission" date="2024-05" db="EMBL/GenBank/DDBJ databases">
        <title>Isolation and characterization of Sporomusa carbonis sp. nov., a carboxydotrophic hydrogenogen in the genus of Sporomusa isolated from a charcoal burning pile.</title>
        <authorList>
            <person name="Boeer T."/>
            <person name="Rosenbaum F."/>
            <person name="Eysell L."/>
            <person name="Mueller V."/>
            <person name="Daniel R."/>
            <person name="Poehlein A."/>
        </authorList>
    </citation>
    <scope>NUCLEOTIDE SEQUENCE [LARGE SCALE GENOMIC DNA]</scope>
    <source>
        <strain evidence="5">DSM 10669</strain>
    </source>
</reference>
<dbReference type="InterPro" id="IPR036127">
    <property type="entry name" value="CcmE-like_sf"/>
</dbReference>
<evidence type="ECO:0000256" key="2">
    <source>
        <dbReference type="ARBA" id="ARBA00022617"/>
    </source>
</evidence>
<protein>
    <submittedName>
        <fullName evidence="5">Cytochrome c-type biogenesis protein CcmE</fullName>
    </submittedName>
</protein>
<accession>A0ABZ3IPZ1</accession>
<name>A0ABZ3IPZ1_9FIRM</name>
<dbReference type="Gene3D" id="2.40.50.140">
    <property type="entry name" value="Nucleic acid-binding proteins"/>
    <property type="match status" value="1"/>
</dbReference>
<gene>
    <name evidence="5" type="primary">ccmE_2</name>
    <name evidence="5" type="ORF">SPSIL_036830</name>
</gene>
<evidence type="ECO:0000256" key="1">
    <source>
        <dbReference type="ARBA" id="ARBA00004370"/>
    </source>
</evidence>
<evidence type="ECO:0000256" key="3">
    <source>
        <dbReference type="ARBA" id="ARBA00022748"/>
    </source>
</evidence>
<keyword evidence="4" id="KW-0472">Membrane</keyword>
<keyword evidence="2" id="KW-0349">Heme</keyword>
<dbReference type="InterPro" id="IPR004329">
    <property type="entry name" value="CcmE"/>
</dbReference>
<dbReference type="Proteomes" id="UP000216752">
    <property type="component" value="Chromosome"/>
</dbReference>
<evidence type="ECO:0000313" key="6">
    <source>
        <dbReference type="Proteomes" id="UP000216752"/>
    </source>
</evidence>
<evidence type="ECO:0000313" key="5">
    <source>
        <dbReference type="EMBL" id="XFO67484.1"/>
    </source>
</evidence>
<keyword evidence="3" id="KW-0201">Cytochrome c-type biogenesis</keyword>
<dbReference type="EMBL" id="CP155573">
    <property type="protein sequence ID" value="XFO67484.1"/>
    <property type="molecule type" value="Genomic_DNA"/>
</dbReference>
<keyword evidence="6" id="KW-1185">Reference proteome</keyword>
<comment type="subcellular location">
    <subcellularLocation>
        <location evidence="1">Membrane</location>
    </subcellularLocation>
</comment>
<organism evidence="5 6">
    <name type="scientific">Sporomusa silvacetica DSM 10669</name>
    <dbReference type="NCBI Taxonomy" id="1123289"/>
    <lineage>
        <taxon>Bacteria</taxon>
        <taxon>Bacillati</taxon>
        <taxon>Bacillota</taxon>
        <taxon>Negativicutes</taxon>
        <taxon>Selenomonadales</taxon>
        <taxon>Sporomusaceae</taxon>
        <taxon>Sporomusa</taxon>
    </lineage>
</organism>
<evidence type="ECO:0000256" key="4">
    <source>
        <dbReference type="ARBA" id="ARBA00023136"/>
    </source>
</evidence>
<dbReference type="InterPro" id="IPR012340">
    <property type="entry name" value="NA-bd_OB-fold"/>
</dbReference>